<dbReference type="OrthoDB" id="4125991at2"/>
<dbReference type="AlphaFoldDB" id="A0A221P5C5"/>
<evidence type="ECO:0000313" key="1">
    <source>
        <dbReference type="EMBL" id="ASN27228.1"/>
    </source>
</evidence>
<dbReference type="Proteomes" id="UP000031501">
    <property type="component" value="Chromosome"/>
</dbReference>
<dbReference type="STRING" id="1355015.LK06_026790"/>
<proteinExistence type="predicted"/>
<evidence type="ECO:0000313" key="2">
    <source>
        <dbReference type="Proteomes" id="UP000031501"/>
    </source>
</evidence>
<dbReference type="SUPFAM" id="SSF52833">
    <property type="entry name" value="Thioredoxin-like"/>
    <property type="match status" value="1"/>
</dbReference>
<gene>
    <name evidence="1" type="ORF">LK07_27950</name>
</gene>
<dbReference type="InterPro" id="IPR053977">
    <property type="entry name" value="Rv2466c-like"/>
</dbReference>
<reference evidence="1 2" key="1">
    <citation type="submission" date="2017-07" db="EMBL/GenBank/DDBJ databases">
        <title>Genome sequence of Streptomyces pluripotens MUSC 137T.</title>
        <authorList>
            <person name="Ser H.-L."/>
            <person name="Lee L.-H."/>
        </authorList>
    </citation>
    <scope>NUCLEOTIDE SEQUENCE [LARGE SCALE GENOMIC DNA]</scope>
    <source>
        <strain evidence="1 2">MUSC 137</strain>
    </source>
</reference>
<dbReference type="Gene3D" id="3.40.30.10">
    <property type="entry name" value="Glutaredoxin"/>
    <property type="match status" value="1"/>
</dbReference>
<protein>
    <submittedName>
        <fullName evidence="1">Disulfide bond formation protein DsbA</fullName>
    </submittedName>
</protein>
<dbReference type="InterPro" id="IPR036249">
    <property type="entry name" value="Thioredoxin-like_sf"/>
</dbReference>
<keyword evidence="2" id="KW-1185">Reference proteome</keyword>
<organism evidence="1 2">
    <name type="scientific">Streptomyces pluripotens</name>
    <dbReference type="NCBI Taxonomy" id="1355015"/>
    <lineage>
        <taxon>Bacteria</taxon>
        <taxon>Bacillati</taxon>
        <taxon>Actinomycetota</taxon>
        <taxon>Actinomycetes</taxon>
        <taxon>Kitasatosporales</taxon>
        <taxon>Streptomycetaceae</taxon>
        <taxon>Streptomyces</taxon>
    </lineage>
</organism>
<accession>A0A221P5C5</accession>
<dbReference type="KEGG" id="splu:LK06_026790"/>
<dbReference type="Pfam" id="PF22234">
    <property type="entry name" value="Rv2466c-like"/>
    <property type="match status" value="1"/>
</dbReference>
<dbReference type="EMBL" id="CP022433">
    <property type="protein sequence ID" value="ASN27228.1"/>
    <property type="molecule type" value="Genomic_DNA"/>
</dbReference>
<sequence>MTHSDTVPTTSDTHVAPVFDVEAAPARTPAPIRIDFFFDPACPFAWITSRWLLEVERLRPLDLRFRAMSLYLHNIGNELPEWYRDLVDRSIGPVRVAVAAAERHGEQVLRELYTAFGIRIHERGIKDFDLVIAESLVELGLSADLSAAAHDSSYDDAVRRSHEAGAEPASDGYVGTPTLHIDGTVWFGPVLRAVPRGDRAAELFDSFRVLAGHPDLFELKRTRTGALRFD</sequence>
<name>A0A221P5C5_9ACTN</name>
<dbReference type="RefSeq" id="WP_071659226.1">
    <property type="nucleotide sequence ID" value="NZ_CP021080.1"/>
</dbReference>